<keyword evidence="1" id="KW-0812">Transmembrane</keyword>
<keyword evidence="1" id="KW-1133">Transmembrane helix</keyword>
<evidence type="ECO:0000256" key="1">
    <source>
        <dbReference type="SAM" id="Phobius"/>
    </source>
</evidence>
<gene>
    <name evidence="2" type="ORF">PAHAL_9G255800</name>
</gene>
<sequence length="97" mass="10779">MAPTHHQAPPRAVISLLLQPHVGATLHQGCSRTISVTGLHHRQLDLQDAAVAGPSYFDFLISLFIDCNIVFFLFFLFRTSGALRPKAVIFEFMGSRL</sequence>
<dbReference type="Proteomes" id="UP000243499">
    <property type="component" value="Chromosome 9"/>
</dbReference>
<name>A0A2T8I2K2_9POAL</name>
<accession>A0A2T8I2K2</accession>
<dbReference type="EMBL" id="CM008054">
    <property type="protein sequence ID" value="PVH31900.1"/>
    <property type="molecule type" value="Genomic_DNA"/>
</dbReference>
<organism evidence="2">
    <name type="scientific">Panicum hallii</name>
    <dbReference type="NCBI Taxonomy" id="206008"/>
    <lineage>
        <taxon>Eukaryota</taxon>
        <taxon>Viridiplantae</taxon>
        <taxon>Streptophyta</taxon>
        <taxon>Embryophyta</taxon>
        <taxon>Tracheophyta</taxon>
        <taxon>Spermatophyta</taxon>
        <taxon>Magnoliopsida</taxon>
        <taxon>Liliopsida</taxon>
        <taxon>Poales</taxon>
        <taxon>Poaceae</taxon>
        <taxon>PACMAD clade</taxon>
        <taxon>Panicoideae</taxon>
        <taxon>Panicodae</taxon>
        <taxon>Paniceae</taxon>
        <taxon>Panicinae</taxon>
        <taxon>Panicum</taxon>
        <taxon>Panicum sect. Panicum</taxon>
    </lineage>
</organism>
<feature type="transmembrane region" description="Helical" evidence="1">
    <location>
        <begin position="56"/>
        <end position="77"/>
    </location>
</feature>
<evidence type="ECO:0000313" key="2">
    <source>
        <dbReference type="EMBL" id="PVH31900.1"/>
    </source>
</evidence>
<reference evidence="2" key="1">
    <citation type="submission" date="2018-04" db="EMBL/GenBank/DDBJ databases">
        <title>WGS assembly of Panicum hallii.</title>
        <authorList>
            <person name="Lovell J."/>
            <person name="Jenkins J."/>
            <person name="Lowry D."/>
            <person name="Mamidi S."/>
            <person name="Sreedasyam A."/>
            <person name="Weng X."/>
            <person name="Barry K."/>
            <person name="Bonette J."/>
            <person name="Campitelli B."/>
            <person name="Daum C."/>
            <person name="Gordon S."/>
            <person name="Gould B."/>
            <person name="Lipzen A."/>
            <person name="Macqueen A."/>
            <person name="Palacio-Mejia J."/>
            <person name="Plott C."/>
            <person name="Shakirov E."/>
            <person name="Shu S."/>
            <person name="Yoshinaga Y."/>
            <person name="Zane M."/>
            <person name="Rokhsar D."/>
            <person name="Grimwood J."/>
            <person name="Schmutz J."/>
            <person name="Juenger T."/>
        </authorList>
    </citation>
    <scope>NUCLEOTIDE SEQUENCE [LARGE SCALE GENOMIC DNA]</scope>
    <source>
        <strain evidence="2">FIL2</strain>
    </source>
</reference>
<dbReference type="Gramene" id="PVH31900">
    <property type="protein sequence ID" value="PVH31900"/>
    <property type="gene ID" value="PAHAL_9G255800"/>
</dbReference>
<keyword evidence="1" id="KW-0472">Membrane</keyword>
<proteinExistence type="predicted"/>
<protein>
    <submittedName>
        <fullName evidence="2">Uncharacterized protein</fullName>
    </submittedName>
</protein>
<dbReference type="AlphaFoldDB" id="A0A2T8I2K2"/>